<protein>
    <submittedName>
        <fullName evidence="1">Uncharacterized protein</fullName>
    </submittedName>
</protein>
<evidence type="ECO:0000313" key="2">
    <source>
        <dbReference type="Proteomes" id="UP000823388"/>
    </source>
</evidence>
<dbReference type="EMBL" id="CM029039">
    <property type="protein sequence ID" value="KAG2641423.1"/>
    <property type="molecule type" value="Genomic_DNA"/>
</dbReference>
<evidence type="ECO:0000313" key="1">
    <source>
        <dbReference type="EMBL" id="KAG2641423.1"/>
    </source>
</evidence>
<comment type="caution">
    <text evidence="1">The sequence shown here is derived from an EMBL/GenBank/DDBJ whole genome shotgun (WGS) entry which is preliminary data.</text>
</comment>
<dbReference type="Proteomes" id="UP000823388">
    <property type="component" value="Chromosome 2K"/>
</dbReference>
<keyword evidence="2" id="KW-1185">Reference proteome</keyword>
<proteinExistence type="predicted"/>
<sequence>MTRRPPPTARPPAGFASMATDLVRVAPLPNRFSRDSIPSALPASLLPPPAVPCRPHPYPLASGQRQDKARVRLCRPHLPGIIGMPLLSSPWANLAALLDHHEQRPL</sequence>
<accession>A0A8T0W9W3</accession>
<organism evidence="1 2">
    <name type="scientific">Panicum virgatum</name>
    <name type="common">Blackwell switchgrass</name>
    <dbReference type="NCBI Taxonomy" id="38727"/>
    <lineage>
        <taxon>Eukaryota</taxon>
        <taxon>Viridiplantae</taxon>
        <taxon>Streptophyta</taxon>
        <taxon>Embryophyta</taxon>
        <taxon>Tracheophyta</taxon>
        <taxon>Spermatophyta</taxon>
        <taxon>Magnoliopsida</taxon>
        <taxon>Liliopsida</taxon>
        <taxon>Poales</taxon>
        <taxon>Poaceae</taxon>
        <taxon>PACMAD clade</taxon>
        <taxon>Panicoideae</taxon>
        <taxon>Panicodae</taxon>
        <taxon>Paniceae</taxon>
        <taxon>Panicinae</taxon>
        <taxon>Panicum</taxon>
        <taxon>Panicum sect. Hiantes</taxon>
    </lineage>
</organism>
<reference evidence="1" key="1">
    <citation type="submission" date="2020-05" db="EMBL/GenBank/DDBJ databases">
        <title>WGS assembly of Panicum virgatum.</title>
        <authorList>
            <person name="Lovell J.T."/>
            <person name="Jenkins J."/>
            <person name="Shu S."/>
            <person name="Juenger T.E."/>
            <person name="Schmutz J."/>
        </authorList>
    </citation>
    <scope>NUCLEOTIDE SEQUENCE</scope>
    <source>
        <strain evidence="1">AP13</strain>
    </source>
</reference>
<name>A0A8T0W9W3_PANVG</name>
<gene>
    <name evidence="1" type="ORF">PVAP13_2KG251100</name>
</gene>
<dbReference type="AlphaFoldDB" id="A0A8T0W9W3"/>